<reference evidence="2 3" key="1">
    <citation type="journal article" date="2011" name="Genome Res.">
        <title>Phylogeny-wide analysis of social amoeba genomes highlights ancient origins for complex intercellular communication.</title>
        <authorList>
            <person name="Heidel A.J."/>
            <person name="Lawal H.M."/>
            <person name="Felder M."/>
            <person name="Schilde C."/>
            <person name="Helps N.R."/>
            <person name="Tunggal B."/>
            <person name="Rivero F."/>
            <person name="John U."/>
            <person name="Schleicher M."/>
            <person name="Eichinger L."/>
            <person name="Platzer M."/>
            <person name="Noegel A.A."/>
            <person name="Schaap P."/>
            <person name="Gloeckner G."/>
        </authorList>
    </citation>
    <scope>NUCLEOTIDE SEQUENCE [LARGE SCALE GENOMIC DNA]</scope>
    <source>
        <strain evidence="3">ATCC 26659 / Pp 5 / PN500</strain>
    </source>
</reference>
<comment type="caution">
    <text evidence="2">The sequence shown here is derived from an EMBL/GenBank/DDBJ whole genome shotgun (WGS) entry which is preliminary data.</text>
</comment>
<evidence type="ECO:0000256" key="1">
    <source>
        <dbReference type="SAM" id="Phobius"/>
    </source>
</evidence>
<name>D3AXN8_HETP5</name>
<evidence type="ECO:0000313" key="3">
    <source>
        <dbReference type="Proteomes" id="UP000001396"/>
    </source>
</evidence>
<accession>D3AXN8</accession>
<keyword evidence="1" id="KW-0472">Membrane</keyword>
<protein>
    <recommendedName>
        <fullName evidence="4">Transmembrane protein</fullName>
    </recommendedName>
</protein>
<dbReference type="GeneID" id="31356475"/>
<proteinExistence type="predicted"/>
<feature type="transmembrane region" description="Helical" evidence="1">
    <location>
        <begin position="56"/>
        <end position="79"/>
    </location>
</feature>
<dbReference type="InParanoid" id="D3AXN8"/>
<feature type="transmembrane region" description="Helical" evidence="1">
    <location>
        <begin position="91"/>
        <end position="111"/>
    </location>
</feature>
<feature type="transmembrane region" description="Helical" evidence="1">
    <location>
        <begin position="21"/>
        <end position="44"/>
    </location>
</feature>
<keyword evidence="3" id="KW-1185">Reference proteome</keyword>
<dbReference type="Proteomes" id="UP000001396">
    <property type="component" value="Unassembled WGS sequence"/>
</dbReference>
<keyword evidence="1" id="KW-0812">Transmembrane</keyword>
<evidence type="ECO:0008006" key="4">
    <source>
        <dbReference type="Google" id="ProtNLM"/>
    </source>
</evidence>
<feature type="transmembrane region" description="Helical" evidence="1">
    <location>
        <begin position="117"/>
        <end position="134"/>
    </location>
</feature>
<dbReference type="RefSeq" id="XP_020437821.1">
    <property type="nucleotide sequence ID" value="XM_020571963.1"/>
</dbReference>
<sequence length="135" mass="14280">MSKPINKKVTSNNPAESGIARGYRMVIIGIPCLATSIGSLLAMLKMYFYPDLLRPTFLPTGTFAVLALIGLAAAAVVFFKTFRFNSQISKSGAISVLLLPVGLGYSLSTLIGANSLLYSGLFTGLTLFGAYSGFL</sequence>
<dbReference type="EMBL" id="ADBJ01000004">
    <property type="protein sequence ID" value="EFA85715.1"/>
    <property type="molecule type" value="Genomic_DNA"/>
</dbReference>
<evidence type="ECO:0000313" key="2">
    <source>
        <dbReference type="EMBL" id="EFA85715.1"/>
    </source>
</evidence>
<gene>
    <name evidence="2" type="ORF">PPL_00945</name>
</gene>
<keyword evidence="1" id="KW-1133">Transmembrane helix</keyword>
<organism evidence="2 3">
    <name type="scientific">Heterostelium pallidum (strain ATCC 26659 / Pp 5 / PN500)</name>
    <name type="common">Cellular slime mold</name>
    <name type="synonym">Polysphondylium pallidum</name>
    <dbReference type="NCBI Taxonomy" id="670386"/>
    <lineage>
        <taxon>Eukaryota</taxon>
        <taxon>Amoebozoa</taxon>
        <taxon>Evosea</taxon>
        <taxon>Eumycetozoa</taxon>
        <taxon>Dictyostelia</taxon>
        <taxon>Acytosteliales</taxon>
        <taxon>Acytosteliaceae</taxon>
        <taxon>Heterostelium</taxon>
    </lineage>
</organism>
<dbReference type="AlphaFoldDB" id="D3AXN8"/>